<dbReference type="GeneID" id="31010622"/>
<dbReference type="RefSeq" id="XP_020132766.1">
    <property type="nucleotide sequence ID" value="XM_020270363.1"/>
</dbReference>
<organism evidence="2 3">
    <name type="scientific">Diplodia corticola</name>
    <dbReference type="NCBI Taxonomy" id="236234"/>
    <lineage>
        <taxon>Eukaryota</taxon>
        <taxon>Fungi</taxon>
        <taxon>Dikarya</taxon>
        <taxon>Ascomycota</taxon>
        <taxon>Pezizomycotina</taxon>
        <taxon>Dothideomycetes</taxon>
        <taxon>Dothideomycetes incertae sedis</taxon>
        <taxon>Botryosphaeriales</taxon>
        <taxon>Botryosphaeriaceae</taxon>
        <taxon>Diplodia</taxon>
    </lineage>
</organism>
<feature type="region of interest" description="Disordered" evidence="1">
    <location>
        <begin position="43"/>
        <end position="74"/>
    </location>
</feature>
<dbReference type="InterPro" id="IPR029058">
    <property type="entry name" value="AB_hydrolase_fold"/>
</dbReference>
<evidence type="ECO:0000313" key="3">
    <source>
        <dbReference type="Proteomes" id="UP000183809"/>
    </source>
</evidence>
<proteinExistence type="predicted"/>
<dbReference type="AlphaFoldDB" id="A0A1J9R8K5"/>
<evidence type="ECO:0000256" key="1">
    <source>
        <dbReference type="SAM" id="MobiDB-lite"/>
    </source>
</evidence>
<accession>A0A1J9R8K5</accession>
<comment type="caution">
    <text evidence="2">The sequence shown here is derived from an EMBL/GenBank/DDBJ whole genome shotgun (WGS) entry which is preliminary data.</text>
</comment>
<dbReference type="SUPFAM" id="SSF53474">
    <property type="entry name" value="alpha/beta-Hydrolases"/>
    <property type="match status" value="1"/>
</dbReference>
<dbReference type="PANTHER" id="PTHR43798">
    <property type="entry name" value="MONOACYLGLYCEROL LIPASE"/>
    <property type="match status" value="1"/>
</dbReference>
<protein>
    <submittedName>
        <fullName evidence="2">Alpha beta hydrolase family</fullName>
    </submittedName>
</protein>
<name>A0A1J9R8K5_9PEZI</name>
<sequence>MAGGLARLNAGAAAPSLPYAAAATITAAASAAILLYLAATGSIAGSPSSSSDEKEEEDDDRKGKSRRGNVIPSPLTTLGLPALTADERRALPYPPDGLLPGARDVDSPYGSIRVYEWGPEDGAKVLLVHGISTPCVALAGVAEELVRRGRRVLLFDLFGRGLSSTPSDLPHDSRLYTTQILLALASSPLAWTGRRSSSPSSSSTSSDNNNTTTTFSIVGYSLGGGIAADFASYYFLHHPTGGGGGGLRVSSLVLIAPGGVLRRDRVSWTSWLLYDVLGATLPFSSWLLKWLVARRLHTPVDDDDDADDDDADDAADAVAADADPGDATQAEAGLGKRRLKRGGSMASHPAPLFPDRGPALRHVTAAAAVNWQIANHEGFVVPAFVSSMRWAPIYGQWGRWRVVGERVRAKAVEAAAAREREGGIGGAGSGERGEEGVLLVLGRHDPIVTVDEVGRDAVEALGGPRNVRTVVLDAGHEVPMSMPREVVDAMVEFWEARDET</sequence>
<feature type="region of interest" description="Disordered" evidence="1">
    <location>
        <begin position="301"/>
        <end position="353"/>
    </location>
</feature>
<gene>
    <name evidence="2" type="ORF">BKCO1_11000177</name>
</gene>
<dbReference type="PANTHER" id="PTHR43798:SF33">
    <property type="entry name" value="HYDROLASE, PUTATIVE (AFU_ORTHOLOGUE AFUA_2G14860)-RELATED"/>
    <property type="match status" value="1"/>
</dbReference>
<dbReference type="GO" id="GO:0016020">
    <property type="term" value="C:membrane"/>
    <property type="evidence" value="ECO:0007669"/>
    <property type="project" value="TreeGrafter"/>
</dbReference>
<keyword evidence="2" id="KW-0378">Hydrolase</keyword>
<evidence type="ECO:0000313" key="2">
    <source>
        <dbReference type="EMBL" id="OJD36506.1"/>
    </source>
</evidence>
<keyword evidence="3" id="KW-1185">Reference proteome</keyword>
<dbReference type="Gene3D" id="3.40.50.1820">
    <property type="entry name" value="alpha/beta hydrolase"/>
    <property type="match status" value="2"/>
</dbReference>
<dbReference type="InterPro" id="IPR050266">
    <property type="entry name" value="AB_hydrolase_sf"/>
</dbReference>
<dbReference type="GO" id="GO:0016787">
    <property type="term" value="F:hydrolase activity"/>
    <property type="evidence" value="ECO:0007669"/>
    <property type="project" value="UniProtKB-KW"/>
</dbReference>
<reference evidence="2 3" key="1">
    <citation type="submission" date="2016-10" db="EMBL/GenBank/DDBJ databases">
        <title>Proteomics and genomics reveal pathogen-plant mechanisms compatible with a hemibiotrophic lifestyle of Diplodia corticola.</title>
        <authorList>
            <person name="Fernandes I."/>
            <person name="De Jonge R."/>
            <person name="Van De Peer Y."/>
            <person name="Devreese B."/>
            <person name="Alves A."/>
            <person name="Esteves A.C."/>
        </authorList>
    </citation>
    <scope>NUCLEOTIDE SEQUENCE [LARGE SCALE GENOMIC DNA]</scope>
    <source>
        <strain evidence="2 3">CBS 112549</strain>
    </source>
</reference>
<dbReference type="OrthoDB" id="408373at2759"/>
<dbReference type="STRING" id="236234.A0A1J9R8K5"/>
<dbReference type="Proteomes" id="UP000183809">
    <property type="component" value="Unassembled WGS sequence"/>
</dbReference>
<dbReference type="EMBL" id="MNUE01000011">
    <property type="protein sequence ID" value="OJD36506.1"/>
    <property type="molecule type" value="Genomic_DNA"/>
</dbReference>
<feature type="compositionally biased region" description="Acidic residues" evidence="1">
    <location>
        <begin position="301"/>
        <end position="315"/>
    </location>
</feature>